<reference evidence="6" key="1">
    <citation type="submission" date="2016-11" db="EMBL/GenBank/DDBJ databases">
        <authorList>
            <person name="Varghese N."/>
            <person name="Submissions S."/>
        </authorList>
    </citation>
    <scope>NUCLEOTIDE SEQUENCE [LARGE SCALE GENOMIC DNA]</scope>
    <source>
        <strain evidence="6">DSM 22212</strain>
    </source>
</reference>
<dbReference type="Proteomes" id="UP000185812">
    <property type="component" value="Unassembled WGS sequence"/>
</dbReference>
<dbReference type="GO" id="GO:0008408">
    <property type="term" value="F:3'-5' exonuclease activity"/>
    <property type="evidence" value="ECO:0007669"/>
    <property type="project" value="TreeGrafter"/>
</dbReference>
<evidence type="ECO:0000256" key="3">
    <source>
        <dbReference type="ARBA" id="ARBA00022839"/>
    </source>
</evidence>
<dbReference type="SUPFAM" id="SSF53098">
    <property type="entry name" value="Ribonuclease H-like"/>
    <property type="match status" value="1"/>
</dbReference>
<dbReference type="PANTHER" id="PTHR30231">
    <property type="entry name" value="DNA POLYMERASE III SUBUNIT EPSILON"/>
    <property type="match status" value="1"/>
</dbReference>
<keyword evidence="6" id="KW-1185">Reference proteome</keyword>
<keyword evidence="1" id="KW-0540">Nuclease</keyword>
<dbReference type="InterPro" id="IPR036397">
    <property type="entry name" value="RNaseH_sf"/>
</dbReference>
<dbReference type="InterPro" id="IPR013520">
    <property type="entry name" value="Ribonucl_H"/>
</dbReference>
<dbReference type="CDD" id="cd06127">
    <property type="entry name" value="DEDDh"/>
    <property type="match status" value="1"/>
</dbReference>
<proteinExistence type="predicted"/>
<accession>A0A1M6UEJ9</accession>
<organism evidence="5 6">
    <name type="scientific">Rhodothermus profundi</name>
    <dbReference type="NCBI Taxonomy" id="633813"/>
    <lineage>
        <taxon>Bacteria</taxon>
        <taxon>Pseudomonadati</taxon>
        <taxon>Rhodothermota</taxon>
        <taxon>Rhodothermia</taxon>
        <taxon>Rhodothermales</taxon>
        <taxon>Rhodothermaceae</taxon>
        <taxon>Rhodothermus</taxon>
    </lineage>
</organism>
<evidence type="ECO:0000313" key="6">
    <source>
        <dbReference type="Proteomes" id="UP000185812"/>
    </source>
</evidence>
<dbReference type="PANTHER" id="PTHR30231:SF4">
    <property type="entry name" value="PROTEIN NEN2"/>
    <property type="match status" value="1"/>
</dbReference>
<name>A0A1M6UEJ9_9BACT</name>
<dbReference type="STRING" id="633813.SAMN04488087_1670"/>
<evidence type="ECO:0000256" key="2">
    <source>
        <dbReference type="ARBA" id="ARBA00022801"/>
    </source>
</evidence>
<dbReference type="RefSeq" id="WP_245771982.1">
    <property type="nucleotide sequence ID" value="NZ_FRAU01000005.1"/>
</dbReference>
<keyword evidence="2" id="KW-0378">Hydrolase</keyword>
<sequence>MRWKELPLEVAPLLFFDVETSGLRPDRGATIVELALIDVQKPLLLWQGTRTQRMARAQFMALFAHFRKGVVVGHNLRFDFWFVTHEAGKLGLAMPPVRFIDTLGLARRLLPEQTDYRLGALLQILGVESTETLHTAAADARATRALFWKLVARGKLRTLSDAGMQQLTWTYH</sequence>
<gene>
    <name evidence="5" type="ORF">SAMN04488087_1670</name>
</gene>
<dbReference type="GO" id="GO:0003676">
    <property type="term" value="F:nucleic acid binding"/>
    <property type="evidence" value="ECO:0007669"/>
    <property type="project" value="InterPro"/>
</dbReference>
<evidence type="ECO:0000256" key="1">
    <source>
        <dbReference type="ARBA" id="ARBA00022722"/>
    </source>
</evidence>
<feature type="domain" description="Exonuclease" evidence="4">
    <location>
        <begin position="12"/>
        <end position="156"/>
    </location>
</feature>
<dbReference type="SMART" id="SM00479">
    <property type="entry name" value="EXOIII"/>
    <property type="match status" value="1"/>
</dbReference>
<dbReference type="Gene3D" id="3.30.420.10">
    <property type="entry name" value="Ribonuclease H-like superfamily/Ribonuclease H"/>
    <property type="match status" value="1"/>
</dbReference>
<evidence type="ECO:0000313" key="5">
    <source>
        <dbReference type="EMBL" id="SHK67606.1"/>
    </source>
</evidence>
<keyword evidence="3 5" id="KW-0269">Exonuclease</keyword>
<dbReference type="Pfam" id="PF00929">
    <property type="entry name" value="RNase_T"/>
    <property type="match status" value="1"/>
</dbReference>
<dbReference type="GO" id="GO:0005829">
    <property type="term" value="C:cytosol"/>
    <property type="evidence" value="ECO:0007669"/>
    <property type="project" value="TreeGrafter"/>
</dbReference>
<dbReference type="EMBL" id="FRAU01000005">
    <property type="protein sequence ID" value="SHK67606.1"/>
    <property type="molecule type" value="Genomic_DNA"/>
</dbReference>
<protein>
    <submittedName>
        <fullName evidence="5">Exonuclease</fullName>
    </submittedName>
</protein>
<dbReference type="GO" id="GO:0006259">
    <property type="term" value="P:DNA metabolic process"/>
    <property type="evidence" value="ECO:0007669"/>
    <property type="project" value="UniProtKB-ARBA"/>
</dbReference>
<dbReference type="AlphaFoldDB" id="A0A1M6UEJ9"/>
<evidence type="ECO:0000259" key="4">
    <source>
        <dbReference type="SMART" id="SM00479"/>
    </source>
</evidence>
<dbReference type="InterPro" id="IPR012337">
    <property type="entry name" value="RNaseH-like_sf"/>
</dbReference>